<keyword evidence="3" id="KW-1185">Reference proteome</keyword>
<feature type="transmembrane region" description="Helical" evidence="1">
    <location>
        <begin position="306"/>
        <end position="327"/>
    </location>
</feature>
<reference evidence="2 3" key="1">
    <citation type="submission" date="2018-05" db="EMBL/GenBank/DDBJ databases">
        <title>Genomic Encyclopedia of Type Strains, Phase IV (KMG-IV): sequencing the most valuable type-strain genomes for metagenomic binning, comparative biology and taxonomic classification.</title>
        <authorList>
            <person name="Goeker M."/>
        </authorList>
    </citation>
    <scope>NUCLEOTIDE SEQUENCE [LARGE SCALE GENOMIC DNA]</scope>
    <source>
        <strain evidence="2 3">DSM 28556</strain>
    </source>
</reference>
<name>A0A2V3VJB6_9BACI</name>
<evidence type="ECO:0000313" key="3">
    <source>
        <dbReference type="Proteomes" id="UP000247978"/>
    </source>
</evidence>
<keyword evidence="1" id="KW-0472">Membrane</keyword>
<gene>
    <name evidence="2" type="ORF">DFR56_12013</name>
</gene>
<dbReference type="AlphaFoldDB" id="A0A2V3VJB6"/>
<feature type="transmembrane region" description="Helical" evidence="1">
    <location>
        <begin position="116"/>
        <end position="138"/>
    </location>
</feature>
<sequence>MKGKLIEKFILILIVNLSFISYNKIIIKVEIEWNIYIFFICISTLAILLLNKEYIDRNVYLFGAIFGLLIHGTISVFLAILLLDLLEKYLMVGQSLYTILYATSNADKDYASINTIIFLSLLTIGVSLAIFSLFIFLFKGSIEFLNYRIRKILLEFVNYYKNNTKIISMCIGLLLVIFGFLPLILDVLDLGSRDLEGVEEEFKKSIFIWILVWLVPYAYFLMKDSKISNYYSQINLDKSLDKVGKSTEKRGGRVLIGNNKRYRLIRGKSTESIVKNRNSWTFTIAALFVVCTICILLLTGKVKVDSATLLSLILAFFSIYLSATFYFKATEQSNNFYNRSYNHTKDIVESLSNMRGEFGKSLNFLEKNSDAMNQRFDRIPWKEMSEKKKKIEKVEKEKEDSIKKMLEEAGVEQSINDTLTMYKNDWIRMYKI</sequence>
<feature type="transmembrane region" description="Helical" evidence="1">
    <location>
        <begin position="33"/>
        <end position="50"/>
    </location>
</feature>
<proteinExistence type="predicted"/>
<feature type="transmembrane region" description="Helical" evidence="1">
    <location>
        <begin position="280"/>
        <end position="300"/>
    </location>
</feature>
<dbReference type="Proteomes" id="UP000247978">
    <property type="component" value="Unassembled WGS sequence"/>
</dbReference>
<organism evidence="2 3">
    <name type="scientific">Pseudogracilibacillus auburnensis</name>
    <dbReference type="NCBI Taxonomy" id="1494959"/>
    <lineage>
        <taxon>Bacteria</taxon>
        <taxon>Bacillati</taxon>
        <taxon>Bacillota</taxon>
        <taxon>Bacilli</taxon>
        <taxon>Bacillales</taxon>
        <taxon>Bacillaceae</taxon>
        <taxon>Pseudogracilibacillus</taxon>
    </lineage>
</organism>
<feature type="transmembrane region" description="Helical" evidence="1">
    <location>
        <begin position="205"/>
        <end position="222"/>
    </location>
</feature>
<keyword evidence="1" id="KW-1133">Transmembrane helix</keyword>
<protein>
    <submittedName>
        <fullName evidence="2">Uncharacterized protein</fullName>
    </submittedName>
</protein>
<accession>A0A2V3VJB6</accession>
<keyword evidence="1" id="KW-0812">Transmembrane</keyword>
<feature type="transmembrane region" description="Helical" evidence="1">
    <location>
        <begin position="166"/>
        <end position="185"/>
    </location>
</feature>
<feature type="transmembrane region" description="Helical" evidence="1">
    <location>
        <begin position="59"/>
        <end position="83"/>
    </location>
</feature>
<feature type="transmembrane region" description="Helical" evidence="1">
    <location>
        <begin position="9"/>
        <end position="27"/>
    </location>
</feature>
<dbReference type="RefSeq" id="WP_110397207.1">
    <property type="nucleotide sequence ID" value="NZ_JBHUHB010000001.1"/>
</dbReference>
<evidence type="ECO:0000313" key="2">
    <source>
        <dbReference type="EMBL" id="PXW81640.1"/>
    </source>
</evidence>
<comment type="caution">
    <text evidence="2">The sequence shown here is derived from an EMBL/GenBank/DDBJ whole genome shotgun (WGS) entry which is preliminary data.</text>
</comment>
<dbReference type="EMBL" id="QJJQ01000020">
    <property type="protein sequence ID" value="PXW81640.1"/>
    <property type="molecule type" value="Genomic_DNA"/>
</dbReference>
<evidence type="ECO:0000256" key="1">
    <source>
        <dbReference type="SAM" id="Phobius"/>
    </source>
</evidence>